<evidence type="ECO:0008006" key="3">
    <source>
        <dbReference type="Google" id="ProtNLM"/>
    </source>
</evidence>
<protein>
    <recommendedName>
        <fullName evidence="3">Dienelactone hydrolase domain-containing protein</fullName>
    </recommendedName>
</protein>
<organism evidence="1 2">
    <name type="scientific">Thiohalocapsa halophila</name>
    <dbReference type="NCBI Taxonomy" id="69359"/>
    <lineage>
        <taxon>Bacteria</taxon>
        <taxon>Pseudomonadati</taxon>
        <taxon>Pseudomonadota</taxon>
        <taxon>Gammaproteobacteria</taxon>
        <taxon>Chromatiales</taxon>
        <taxon>Chromatiaceae</taxon>
        <taxon>Thiohalocapsa</taxon>
    </lineage>
</organism>
<gene>
    <name evidence="1" type="ORF">CKO31_04675</name>
</gene>
<proteinExistence type="predicted"/>
<dbReference type="RefSeq" id="WP_200234478.1">
    <property type="nucleotide sequence ID" value="NZ_NRRV01000007.1"/>
</dbReference>
<evidence type="ECO:0000313" key="1">
    <source>
        <dbReference type="EMBL" id="MBK1630044.1"/>
    </source>
</evidence>
<name>A0ABS1CDR8_9GAMM</name>
<dbReference type="Proteomes" id="UP000748752">
    <property type="component" value="Unassembled WGS sequence"/>
</dbReference>
<reference evidence="1 2" key="1">
    <citation type="journal article" date="2020" name="Microorganisms">
        <title>Osmotic Adaptation and Compatible Solute Biosynthesis of Phototrophic Bacteria as Revealed from Genome Analyses.</title>
        <authorList>
            <person name="Imhoff J.F."/>
            <person name="Rahn T."/>
            <person name="Kunzel S."/>
            <person name="Keller A."/>
            <person name="Neulinger S.C."/>
        </authorList>
    </citation>
    <scope>NUCLEOTIDE SEQUENCE [LARGE SCALE GENOMIC DNA]</scope>
    <source>
        <strain evidence="1 2">DSM 6210</strain>
    </source>
</reference>
<sequence length="67" mass="7557">MQAIELETDIDQNYEIHLKLPDHVTPGKAKVLVLYDPPGAHTDALSWLGLDHNSDHSGRRRARAEPF</sequence>
<keyword evidence="2" id="KW-1185">Reference proteome</keyword>
<evidence type="ECO:0000313" key="2">
    <source>
        <dbReference type="Proteomes" id="UP000748752"/>
    </source>
</evidence>
<accession>A0ABS1CDR8</accession>
<dbReference type="EMBL" id="NRRV01000007">
    <property type="protein sequence ID" value="MBK1630044.1"/>
    <property type="molecule type" value="Genomic_DNA"/>
</dbReference>
<comment type="caution">
    <text evidence="1">The sequence shown here is derived from an EMBL/GenBank/DDBJ whole genome shotgun (WGS) entry which is preliminary data.</text>
</comment>